<dbReference type="GeneID" id="93681984"/>
<dbReference type="EMBL" id="JAEMWV010000009">
    <property type="protein sequence ID" value="MBN8253319.1"/>
    <property type="molecule type" value="Genomic_DNA"/>
</dbReference>
<accession>A0A1N7AM40</accession>
<reference evidence="2" key="3">
    <citation type="submission" date="2024-05" db="EMBL/GenBank/DDBJ databases">
        <title>Draft genomic sequences of Priestia flexa CCM isolated from the soil of an abandoned mine contaminated by free cyanide in the high Andean zone of Tacna, Peru.</title>
        <authorList>
            <person name="Caceda Quiroz C.J."/>
            <person name="Maraza Chooque G.J."/>
            <person name="Fora Quispe G.L."/>
            <person name="Carpio Mamani M."/>
        </authorList>
    </citation>
    <scope>NUCLEOTIDE SEQUENCE</scope>
    <source>
        <strain evidence="2">CCM</strain>
    </source>
</reference>
<evidence type="ECO:0000313" key="1">
    <source>
        <dbReference type="EMBL" id="MBN8253319.1"/>
    </source>
</evidence>
<evidence type="ECO:0000313" key="2">
    <source>
        <dbReference type="EMBL" id="MDW8515570.1"/>
    </source>
</evidence>
<organism evidence="1 3">
    <name type="scientific">Priestia flexa</name>
    <dbReference type="NCBI Taxonomy" id="86664"/>
    <lineage>
        <taxon>Bacteria</taxon>
        <taxon>Bacillati</taxon>
        <taxon>Bacillota</taxon>
        <taxon>Bacilli</taxon>
        <taxon>Bacillales</taxon>
        <taxon>Bacillaceae</taxon>
        <taxon>Priestia</taxon>
    </lineage>
</organism>
<comment type="caution">
    <text evidence="1">The sequence shown here is derived from an EMBL/GenBank/DDBJ whole genome shotgun (WGS) entry which is preliminary data.</text>
</comment>
<evidence type="ECO:0000313" key="3">
    <source>
        <dbReference type="Proteomes" id="UP000664578"/>
    </source>
</evidence>
<protein>
    <submittedName>
        <fullName evidence="1">Uncharacterized protein</fullName>
    </submittedName>
</protein>
<dbReference type="RefSeq" id="WP_167556146.1">
    <property type="nucleotide sequence ID" value="NZ_CANLXW010000061.1"/>
</dbReference>
<dbReference type="Proteomes" id="UP000664578">
    <property type="component" value="Unassembled WGS sequence"/>
</dbReference>
<dbReference type="Proteomes" id="UP001284771">
    <property type="component" value="Unassembled WGS sequence"/>
</dbReference>
<gene>
    <name evidence="1" type="ORF">JF537_17245</name>
    <name evidence="2" type="ORF">RIB56_05440</name>
</gene>
<keyword evidence="4" id="KW-1185">Reference proteome</keyword>
<dbReference type="EMBL" id="JAWUZT010000010">
    <property type="protein sequence ID" value="MDW8515570.1"/>
    <property type="molecule type" value="Genomic_DNA"/>
</dbReference>
<sequence>MSDNEVIKKQVIKLATEIIELDLKRDEKFEELTVLAGNHAYEILRRVQNG</sequence>
<evidence type="ECO:0000313" key="4">
    <source>
        <dbReference type="Proteomes" id="UP001284771"/>
    </source>
</evidence>
<name>A0A1N7AM40_9BACI</name>
<reference evidence="4" key="2">
    <citation type="submission" date="2023-07" db="EMBL/GenBank/DDBJ databases">
        <title>Draft genomic sequences of Priestia flexa CCM isolated from the soil of an abandoned mine contaminated by free cyanide in the high Andean zone of Tacna, Peru.</title>
        <authorList>
            <person name="Caceda Quiroz C.J."/>
            <person name="Maraza Chooque G.J."/>
            <person name="Fora Quispe G.L."/>
            <person name="Carpio Mamani M."/>
        </authorList>
    </citation>
    <scope>NUCLEOTIDE SEQUENCE [LARGE SCALE GENOMIC DNA]</scope>
    <source>
        <strain evidence="4">CCM</strain>
    </source>
</reference>
<proteinExistence type="predicted"/>
<dbReference type="AlphaFoldDB" id="A0A1N7AM40"/>
<reference evidence="1" key="1">
    <citation type="submission" date="2020-12" db="EMBL/GenBank/DDBJ databases">
        <title>PHA producing bacteria isolated from mangrove.</title>
        <authorList>
            <person name="Zheng W."/>
            <person name="Yu S."/>
            <person name="Huang Y."/>
        </authorList>
    </citation>
    <scope>NUCLEOTIDE SEQUENCE</scope>
    <source>
        <strain evidence="1">GN22-4</strain>
    </source>
</reference>